<organism evidence="2 3">
    <name type="scientific">Rhodocytophaga aerolata</name>
    <dbReference type="NCBI Taxonomy" id="455078"/>
    <lineage>
        <taxon>Bacteria</taxon>
        <taxon>Pseudomonadati</taxon>
        <taxon>Bacteroidota</taxon>
        <taxon>Cytophagia</taxon>
        <taxon>Cytophagales</taxon>
        <taxon>Rhodocytophagaceae</taxon>
        <taxon>Rhodocytophaga</taxon>
    </lineage>
</organism>
<accession>A0ABT8R8Q2</accession>
<evidence type="ECO:0000313" key="3">
    <source>
        <dbReference type="Proteomes" id="UP001168528"/>
    </source>
</evidence>
<dbReference type="PROSITE" id="PS51257">
    <property type="entry name" value="PROKAR_LIPOPROTEIN"/>
    <property type="match status" value="1"/>
</dbReference>
<feature type="compositionally biased region" description="Polar residues" evidence="1">
    <location>
        <begin position="86"/>
        <end position="99"/>
    </location>
</feature>
<sequence length="99" mass="10617">MKRSLEKIKSAFIYNAAFLALIASLSITSCGGRDYDTQSDKNFDNEATLPQSNNEDTTAPIGVRADSTPAANPDLDNNPVIDKGMSTDSAMRASSKTKQ</sequence>
<evidence type="ECO:0008006" key="4">
    <source>
        <dbReference type="Google" id="ProtNLM"/>
    </source>
</evidence>
<dbReference type="EMBL" id="JAUKPO010000007">
    <property type="protein sequence ID" value="MDO1447583.1"/>
    <property type="molecule type" value="Genomic_DNA"/>
</dbReference>
<evidence type="ECO:0000256" key="1">
    <source>
        <dbReference type="SAM" id="MobiDB-lite"/>
    </source>
</evidence>
<keyword evidence="3" id="KW-1185">Reference proteome</keyword>
<feature type="compositionally biased region" description="Basic and acidic residues" evidence="1">
    <location>
        <begin position="34"/>
        <end position="44"/>
    </location>
</feature>
<gene>
    <name evidence="2" type="ORF">Q0590_15040</name>
</gene>
<proteinExistence type="predicted"/>
<feature type="compositionally biased region" description="Polar residues" evidence="1">
    <location>
        <begin position="48"/>
        <end position="57"/>
    </location>
</feature>
<dbReference type="RefSeq" id="WP_302038386.1">
    <property type="nucleotide sequence ID" value="NZ_JAUKPO010000007.1"/>
</dbReference>
<evidence type="ECO:0000313" key="2">
    <source>
        <dbReference type="EMBL" id="MDO1447583.1"/>
    </source>
</evidence>
<feature type="region of interest" description="Disordered" evidence="1">
    <location>
        <begin position="34"/>
        <end position="99"/>
    </location>
</feature>
<protein>
    <recommendedName>
        <fullName evidence="4">Lipoprotein</fullName>
    </recommendedName>
</protein>
<reference evidence="2" key="1">
    <citation type="submission" date="2023-07" db="EMBL/GenBank/DDBJ databases">
        <title>The genome sequence of Rhodocytophaga aerolata KACC 12507.</title>
        <authorList>
            <person name="Zhang X."/>
        </authorList>
    </citation>
    <scope>NUCLEOTIDE SEQUENCE</scope>
    <source>
        <strain evidence="2">KACC 12507</strain>
    </source>
</reference>
<dbReference type="Proteomes" id="UP001168528">
    <property type="component" value="Unassembled WGS sequence"/>
</dbReference>
<comment type="caution">
    <text evidence="2">The sequence shown here is derived from an EMBL/GenBank/DDBJ whole genome shotgun (WGS) entry which is preliminary data.</text>
</comment>
<name>A0ABT8R8Q2_9BACT</name>